<sequence length="135" mass="15510">MNDVSGIVYDKAKIKNFTDLDAWKEAHKLVLTVYNITKLFPSEEMFGLVSQMRRSAVSITSNIAEGFSRQSYKEKLQFYSIALGSTTELQNQILIARDVSFIEKDIFQEISEQIIKVHKIINGLIKKSRTFIRDS</sequence>
<dbReference type="AlphaFoldDB" id="A0A1F6AYE9"/>
<evidence type="ECO:0008006" key="3">
    <source>
        <dbReference type="Google" id="ProtNLM"/>
    </source>
</evidence>
<name>A0A1F6AYE9_9BACT</name>
<dbReference type="EMBL" id="MFJW01000022">
    <property type="protein sequence ID" value="OGG29512.1"/>
    <property type="molecule type" value="Genomic_DNA"/>
</dbReference>
<dbReference type="Proteomes" id="UP000178461">
    <property type="component" value="Unassembled WGS sequence"/>
</dbReference>
<proteinExistence type="predicted"/>
<organism evidence="1 2">
    <name type="scientific">Candidatus Gottesmanbacteria bacterium RIFCSPLOWO2_01_FULL_46_21</name>
    <dbReference type="NCBI Taxonomy" id="1798393"/>
    <lineage>
        <taxon>Bacteria</taxon>
        <taxon>Candidatus Gottesmaniibacteriota</taxon>
    </lineage>
</organism>
<dbReference type="PANTHER" id="PTHR38471:SF2">
    <property type="entry name" value="FOUR HELIX BUNDLE PROTEIN"/>
    <property type="match status" value="1"/>
</dbReference>
<protein>
    <recommendedName>
        <fullName evidence="3">Four helix bundle protein</fullName>
    </recommendedName>
</protein>
<dbReference type="CDD" id="cd16377">
    <property type="entry name" value="23S_rRNA_IVP_like"/>
    <property type="match status" value="1"/>
</dbReference>
<dbReference type="Pfam" id="PF05635">
    <property type="entry name" value="23S_rRNA_IVP"/>
    <property type="match status" value="1"/>
</dbReference>
<dbReference type="InterPro" id="IPR012657">
    <property type="entry name" value="23S_rRNA-intervening_sequence"/>
</dbReference>
<dbReference type="Gene3D" id="1.20.1440.60">
    <property type="entry name" value="23S rRNA-intervening sequence"/>
    <property type="match status" value="1"/>
</dbReference>
<dbReference type="NCBIfam" id="TIGR02436">
    <property type="entry name" value="four helix bundle protein"/>
    <property type="match status" value="1"/>
</dbReference>
<dbReference type="SUPFAM" id="SSF158446">
    <property type="entry name" value="IVS-encoded protein-like"/>
    <property type="match status" value="1"/>
</dbReference>
<gene>
    <name evidence="1" type="ORF">A2971_02390</name>
</gene>
<reference evidence="1 2" key="1">
    <citation type="journal article" date="2016" name="Nat. Commun.">
        <title>Thousands of microbial genomes shed light on interconnected biogeochemical processes in an aquifer system.</title>
        <authorList>
            <person name="Anantharaman K."/>
            <person name="Brown C.T."/>
            <person name="Hug L.A."/>
            <person name="Sharon I."/>
            <person name="Castelle C.J."/>
            <person name="Probst A.J."/>
            <person name="Thomas B.C."/>
            <person name="Singh A."/>
            <person name="Wilkins M.J."/>
            <person name="Karaoz U."/>
            <person name="Brodie E.L."/>
            <person name="Williams K.H."/>
            <person name="Hubbard S.S."/>
            <person name="Banfield J.F."/>
        </authorList>
    </citation>
    <scope>NUCLEOTIDE SEQUENCE [LARGE SCALE GENOMIC DNA]</scope>
</reference>
<dbReference type="PANTHER" id="PTHR38471">
    <property type="entry name" value="FOUR HELIX BUNDLE PROTEIN"/>
    <property type="match status" value="1"/>
</dbReference>
<comment type="caution">
    <text evidence="1">The sequence shown here is derived from an EMBL/GenBank/DDBJ whole genome shotgun (WGS) entry which is preliminary data.</text>
</comment>
<evidence type="ECO:0000313" key="1">
    <source>
        <dbReference type="EMBL" id="OGG29512.1"/>
    </source>
</evidence>
<dbReference type="InterPro" id="IPR036583">
    <property type="entry name" value="23S_rRNA_IVS_sf"/>
</dbReference>
<accession>A0A1F6AYE9</accession>
<evidence type="ECO:0000313" key="2">
    <source>
        <dbReference type="Proteomes" id="UP000178461"/>
    </source>
</evidence>